<dbReference type="AlphaFoldDB" id="A0A1F6C1L3"/>
<dbReference type="PANTHER" id="PTHR33823:SF4">
    <property type="entry name" value="GENERAL STRESS PROTEIN 16O"/>
    <property type="match status" value="1"/>
</dbReference>
<evidence type="ECO:0000256" key="2">
    <source>
        <dbReference type="SAM" id="MobiDB-lite"/>
    </source>
</evidence>
<reference evidence="3 4" key="1">
    <citation type="journal article" date="2016" name="Nat. Commun.">
        <title>Thousands of microbial genomes shed light on interconnected biogeochemical processes in an aquifer system.</title>
        <authorList>
            <person name="Anantharaman K."/>
            <person name="Brown C.T."/>
            <person name="Hug L.A."/>
            <person name="Sharon I."/>
            <person name="Castelle C.J."/>
            <person name="Probst A.J."/>
            <person name="Thomas B.C."/>
            <person name="Singh A."/>
            <person name="Wilkins M.J."/>
            <person name="Karaoz U."/>
            <person name="Brodie E.L."/>
            <person name="Williams K.H."/>
            <person name="Hubbard S.S."/>
            <person name="Banfield J.F."/>
        </authorList>
    </citation>
    <scope>NUCLEOTIDE SEQUENCE [LARGE SCALE GENOMIC DNA]</scope>
</reference>
<sequence>MFSLKSIKTKLEKERKAIEAEIKSLNTPPEFGNDMDDSEKTDETEAYSANLGLQQVLRSRLENVNEALQKIEQNKYGICEQCGKKISWLLLRILPSSHLCQKCKKSLKK</sequence>
<feature type="zinc finger region" description="dksA C4-type" evidence="1">
    <location>
        <begin position="79"/>
        <end position="103"/>
    </location>
</feature>
<evidence type="ECO:0000256" key="1">
    <source>
        <dbReference type="PROSITE-ProRule" id="PRU00510"/>
    </source>
</evidence>
<dbReference type="PANTHER" id="PTHR33823">
    <property type="entry name" value="RNA POLYMERASE-BINDING TRANSCRIPTION FACTOR DKSA-RELATED"/>
    <property type="match status" value="1"/>
</dbReference>
<dbReference type="Gene3D" id="1.20.120.910">
    <property type="entry name" value="DksA, coiled-coil domain"/>
    <property type="match status" value="1"/>
</dbReference>
<feature type="compositionally biased region" description="Acidic residues" evidence="2">
    <location>
        <begin position="33"/>
        <end position="44"/>
    </location>
</feature>
<dbReference type="STRING" id="1798473.A3G50_02120"/>
<comment type="caution">
    <text evidence="3">The sequence shown here is derived from an EMBL/GenBank/DDBJ whole genome shotgun (WGS) entry which is preliminary data.</text>
</comment>
<dbReference type="Proteomes" id="UP000176633">
    <property type="component" value="Unassembled WGS sequence"/>
</dbReference>
<dbReference type="EMBL" id="MFKM01000026">
    <property type="protein sequence ID" value="OGG43089.1"/>
    <property type="molecule type" value="Genomic_DNA"/>
</dbReference>
<name>A0A1F6C1L3_9BACT</name>
<dbReference type="PROSITE" id="PS51128">
    <property type="entry name" value="ZF_DKSA_2"/>
    <property type="match status" value="1"/>
</dbReference>
<gene>
    <name evidence="3" type="ORF">A3G50_02120</name>
</gene>
<feature type="region of interest" description="Disordered" evidence="2">
    <location>
        <begin position="24"/>
        <end position="44"/>
    </location>
</feature>
<evidence type="ECO:0000313" key="3">
    <source>
        <dbReference type="EMBL" id="OGG43089.1"/>
    </source>
</evidence>
<accession>A0A1F6C1L3</accession>
<protein>
    <submittedName>
        <fullName evidence="3">Uncharacterized protein</fullName>
    </submittedName>
</protein>
<organism evidence="3 4">
    <name type="scientific">Candidatus Jorgensenbacteria bacterium RIFCSPLOWO2_12_FULL_42_11</name>
    <dbReference type="NCBI Taxonomy" id="1798473"/>
    <lineage>
        <taxon>Bacteria</taxon>
        <taxon>Candidatus Joergenseniibacteriota</taxon>
    </lineage>
</organism>
<evidence type="ECO:0000313" key="4">
    <source>
        <dbReference type="Proteomes" id="UP000176633"/>
    </source>
</evidence>
<proteinExistence type="predicted"/>